<dbReference type="KEGG" id="uam:UABAM_03374"/>
<evidence type="ECO:0000256" key="2">
    <source>
        <dbReference type="ARBA" id="ARBA00022525"/>
    </source>
</evidence>
<dbReference type="Gene3D" id="2.170.280.10">
    <property type="entry name" value="f41 fragment of flagellin, middle domain"/>
    <property type="match status" value="1"/>
</dbReference>
<keyword evidence="3 4" id="KW-0975">Bacterial flagellum</keyword>
<dbReference type="Pfam" id="PF00669">
    <property type="entry name" value="Flagellin_N"/>
    <property type="match status" value="1"/>
</dbReference>
<dbReference type="SUPFAM" id="SSF64518">
    <property type="entry name" value="Phase 1 flagellin"/>
    <property type="match status" value="1"/>
</dbReference>
<dbReference type="PANTHER" id="PTHR42792:SF2">
    <property type="entry name" value="FLAGELLIN"/>
    <property type="match status" value="1"/>
</dbReference>
<evidence type="ECO:0000256" key="4">
    <source>
        <dbReference type="RuleBase" id="RU362073"/>
    </source>
</evidence>
<comment type="subcellular location">
    <subcellularLocation>
        <location evidence="4">Secreted</location>
    </subcellularLocation>
    <subcellularLocation>
        <location evidence="4">Bacterial flagellum</location>
    </subcellularLocation>
</comment>
<dbReference type="GO" id="GO:0009288">
    <property type="term" value="C:bacterial-type flagellum"/>
    <property type="evidence" value="ECO:0007669"/>
    <property type="project" value="UniProtKB-SubCell"/>
</dbReference>
<evidence type="ECO:0000259" key="5">
    <source>
        <dbReference type="Pfam" id="PF00669"/>
    </source>
</evidence>
<dbReference type="InterPro" id="IPR010810">
    <property type="entry name" value="Flagellin_hook_IN_motif"/>
</dbReference>
<dbReference type="Gene3D" id="1.20.1330.10">
    <property type="entry name" value="f41 fragment of flagellin, N-terminal domain"/>
    <property type="match status" value="1"/>
</dbReference>
<dbReference type="Gene3D" id="6.10.280.190">
    <property type="match status" value="1"/>
</dbReference>
<dbReference type="EMBL" id="AP019860">
    <property type="protein sequence ID" value="BBM85011.1"/>
    <property type="molecule type" value="Genomic_DNA"/>
</dbReference>
<evidence type="ECO:0000256" key="1">
    <source>
        <dbReference type="ARBA" id="ARBA00005709"/>
    </source>
</evidence>
<keyword evidence="8" id="KW-1185">Reference proteome</keyword>
<dbReference type="GO" id="GO:0005576">
    <property type="term" value="C:extracellular region"/>
    <property type="evidence" value="ECO:0007669"/>
    <property type="project" value="UniProtKB-SubCell"/>
</dbReference>
<dbReference type="InterPro" id="IPR001492">
    <property type="entry name" value="Flagellin"/>
</dbReference>
<dbReference type="Gene3D" id="6.10.10.10">
    <property type="entry name" value="Flagellar export chaperone, C-terminal domain"/>
    <property type="match status" value="1"/>
</dbReference>
<comment type="similarity">
    <text evidence="1 4">Belongs to the bacterial flagellin family.</text>
</comment>
<dbReference type="RefSeq" id="WP_151969134.1">
    <property type="nucleotide sequence ID" value="NZ_AP019860.1"/>
</dbReference>
<dbReference type="Proteomes" id="UP000326354">
    <property type="component" value="Chromosome"/>
</dbReference>
<keyword evidence="7" id="KW-0966">Cell projection</keyword>
<protein>
    <recommendedName>
        <fullName evidence="4">Flagellin</fullName>
    </recommendedName>
</protein>
<dbReference type="OrthoDB" id="9796789at2"/>
<keyword evidence="7" id="KW-0282">Flagellum</keyword>
<evidence type="ECO:0000313" key="8">
    <source>
        <dbReference type="Proteomes" id="UP000326354"/>
    </source>
</evidence>
<evidence type="ECO:0000259" key="6">
    <source>
        <dbReference type="Pfam" id="PF00700"/>
    </source>
</evidence>
<dbReference type="InterPro" id="IPR042187">
    <property type="entry name" value="Flagellin_C_sub2"/>
</dbReference>
<dbReference type="Pfam" id="PF00700">
    <property type="entry name" value="Flagellin_C"/>
    <property type="match status" value="1"/>
</dbReference>
<dbReference type="PRINTS" id="PR00207">
    <property type="entry name" value="FLAGELLIN"/>
</dbReference>
<dbReference type="PANTHER" id="PTHR42792">
    <property type="entry name" value="FLAGELLIN"/>
    <property type="match status" value="1"/>
</dbReference>
<feature type="domain" description="Flagellin N-terminal" evidence="5">
    <location>
        <begin position="5"/>
        <end position="141"/>
    </location>
</feature>
<accession>A0A5S9INX3</accession>
<keyword evidence="2 4" id="KW-0964">Secreted</keyword>
<proteinExistence type="inferred from homology"/>
<dbReference type="Gene3D" id="2.30.220.10">
    <property type="entry name" value="f41 fragment of flagellin, C-terminal domain"/>
    <property type="match status" value="1"/>
</dbReference>
<feature type="domain" description="Flagellin C-terminal" evidence="6">
    <location>
        <begin position="378"/>
        <end position="462"/>
    </location>
</feature>
<dbReference type="InterPro" id="IPR046358">
    <property type="entry name" value="Flagellin_C"/>
</dbReference>
<name>A0A5S9INX3_UABAM</name>
<dbReference type="GO" id="GO:0005198">
    <property type="term" value="F:structural molecule activity"/>
    <property type="evidence" value="ECO:0007669"/>
    <property type="project" value="UniProtKB-UniRule"/>
</dbReference>
<dbReference type="AlphaFoldDB" id="A0A5S9INX3"/>
<gene>
    <name evidence="7" type="ORF">UABAM_03374</name>
</gene>
<organism evidence="7 8">
    <name type="scientific">Uabimicrobium amorphum</name>
    <dbReference type="NCBI Taxonomy" id="2596890"/>
    <lineage>
        <taxon>Bacteria</taxon>
        <taxon>Pseudomonadati</taxon>
        <taxon>Planctomycetota</taxon>
        <taxon>Candidatus Uabimicrobiia</taxon>
        <taxon>Candidatus Uabimicrobiales</taxon>
        <taxon>Candidatus Uabimicrobiaceae</taxon>
        <taxon>Candidatus Uabimicrobium</taxon>
    </lineage>
</organism>
<evidence type="ECO:0000256" key="3">
    <source>
        <dbReference type="ARBA" id="ARBA00023143"/>
    </source>
</evidence>
<dbReference type="InterPro" id="IPR001029">
    <property type="entry name" value="Flagellin_N"/>
</dbReference>
<comment type="function">
    <text evidence="4">Flagellin is the subunit protein which polymerizes to form the filaments of bacterial flagella.</text>
</comment>
<reference evidence="7 8" key="1">
    <citation type="submission" date="2019-08" db="EMBL/GenBank/DDBJ databases">
        <title>Complete genome sequence of Candidatus Uab amorphum.</title>
        <authorList>
            <person name="Shiratori T."/>
            <person name="Suzuki S."/>
            <person name="Kakizawa Y."/>
            <person name="Ishida K."/>
        </authorList>
    </citation>
    <scope>NUCLEOTIDE SEQUENCE [LARGE SCALE GENOMIC DNA]</scope>
    <source>
        <strain evidence="7 8">SRT547</strain>
    </source>
</reference>
<sequence>MAISINNNASSLNASRQLNKSQSNLGKSFEKLSSGLRINRAADDAAGLKISERFNSQIKGLGQAIRNANDGISLVQTAEGALNETTSVLQRMRELAVQSANGTFSDSDRSSIQDETGQLIKEVDRIALETSFNGSKVLDGSANNIQFQVGENAGQNISISVRGATSKSFGQIAKNTGGAAVDANALGVGELEINGQLVRGSSNFAGSEAGQTADSAFAKAAAINASNTGVRAEAQATDVQIAASGVAVDADETLEINGVSVFDNNQGSSIGSAEELAEAINAVSSETGVVAEVDNVNDTFTLTAADGRNIDIATTGTTTTFTAGTTRGEVQLSSTDNIELGGDVASIGFTGVTGIAKDSDSIRDIDLSTQAGATEAIERIDAALSSVGDSRGELGALQNRFESTISNLSNVNENLNAAKSRLVDTDFAAESINLTRNQLLQQAGTSILAQSKASSQIALNLL</sequence>
<evidence type="ECO:0000313" key="7">
    <source>
        <dbReference type="EMBL" id="BBM85011.1"/>
    </source>
</evidence>
<keyword evidence="7" id="KW-0969">Cilium</keyword>
<dbReference type="Pfam" id="PF07196">
    <property type="entry name" value="Flagellin_IN"/>
    <property type="match status" value="1"/>
</dbReference>